<dbReference type="AlphaFoldDB" id="A0AAW2FGZ1"/>
<dbReference type="EMBL" id="JADYXP020000010">
    <property type="protein sequence ID" value="KAL0115108.1"/>
    <property type="molecule type" value="Genomic_DNA"/>
</dbReference>
<organism evidence="1 2">
    <name type="scientific">Cardiocondyla obscurior</name>
    <dbReference type="NCBI Taxonomy" id="286306"/>
    <lineage>
        <taxon>Eukaryota</taxon>
        <taxon>Metazoa</taxon>
        <taxon>Ecdysozoa</taxon>
        <taxon>Arthropoda</taxon>
        <taxon>Hexapoda</taxon>
        <taxon>Insecta</taxon>
        <taxon>Pterygota</taxon>
        <taxon>Neoptera</taxon>
        <taxon>Endopterygota</taxon>
        <taxon>Hymenoptera</taxon>
        <taxon>Apocrita</taxon>
        <taxon>Aculeata</taxon>
        <taxon>Formicoidea</taxon>
        <taxon>Formicidae</taxon>
        <taxon>Myrmicinae</taxon>
        <taxon>Cardiocondyla</taxon>
    </lineage>
</organism>
<accession>A0AAW2FGZ1</accession>
<name>A0AAW2FGZ1_9HYME</name>
<evidence type="ECO:0000313" key="2">
    <source>
        <dbReference type="Proteomes" id="UP001430953"/>
    </source>
</evidence>
<dbReference type="Proteomes" id="UP001430953">
    <property type="component" value="Unassembled WGS sequence"/>
</dbReference>
<gene>
    <name evidence="1" type="ORF">PUN28_010591</name>
</gene>
<sequence length="148" mass="17000">MSARIFAEAEHTRRERPVGNGNLGVSLLPTMLPTISRFQASGRIYKMRQVAATVRCELILLNIRFYNNLYLESTLYYSTLGLFTRATSSRRSSIRLRIQEVHLLKLQSRSGYDKSGSFIKIKKKTIEQRIVTLSFNVLDKSLSIKEII</sequence>
<comment type="caution">
    <text evidence="1">The sequence shown here is derived from an EMBL/GenBank/DDBJ whole genome shotgun (WGS) entry which is preliminary data.</text>
</comment>
<evidence type="ECO:0000313" key="1">
    <source>
        <dbReference type="EMBL" id="KAL0115108.1"/>
    </source>
</evidence>
<reference evidence="1 2" key="1">
    <citation type="submission" date="2023-03" db="EMBL/GenBank/DDBJ databases">
        <title>High recombination rates correlate with genetic variation in Cardiocondyla obscurior ants.</title>
        <authorList>
            <person name="Errbii M."/>
        </authorList>
    </citation>
    <scope>NUCLEOTIDE SEQUENCE [LARGE SCALE GENOMIC DNA]</scope>
    <source>
        <strain evidence="1">Alpha-2009</strain>
        <tissue evidence="1">Whole body</tissue>
    </source>
</reference>
<proteinExistence type="predicted"/>
<keyword evidence="2" id="KW-1185">Reference proteome</keyword>
<protein>
    <submittedName>
        <fullName evidence="1">Uncharacterized protein</fullName>
    </submittedName>
</protein>